<dbReference type="AlphaFoldDB" id="H5XL39"/>
<dbReference type="Proteomes" id="UP000002791">
    <property type="component" value="Chromosome"/>
</dbReference>
<dbReference type="HOGENOM" id="CLU_116681_0_0_11"/>
<evidence type="ECO:0000313" key="1">
    <source>
        <dbReference type="EMBL" id="EHR63071.1"/>
    </source>
</evidence>
<sequence length="127" mass="13488">MANRTVEVTVEADPVLVPVVRNVAADLAIRLDLQLDTIADLRLAVDETCGLLLARAATPTTLRTRFTIGEGTITARTEAGCHEGTALPGNGLHWHMLTALVRSVRSYHTSGAGGEKLAVVEFTVSDP</sequence>
<evidence type="ECO:0000313" key="2">
    <source>
        <dbReference type="Proteomes" id="UP000002791"/>
    </source>
</evidence>
<dbReference type="eggNOG" id="COG2172">
    <property type="taxonomic scope" value="Bacteria"/>
</dbReference>
<dbReference type="OrthoDB" id="3694612at2"/>
<proteinExistence type="predicted"/>
<organism evidence="1 2">
    <name type="scientific">Saccharomonospora cyanea NA-134</name>
    <dbReference type="NCBI Taxonomy" id="882082"/>
    <lineage>
        <taxon>Bacteria</taxon>
        <taxon>Bacillati</taxon>
        <taxon>Actinomycetota</taxon>
        <taxon>Actinomycetes</taxon>
        <taxon>Pseudonocardiales</taxon>
        <taxon>Pseudonocardiaceae</taxon>
        <taxon>Saccharomonospora</taxon>
    </lineage>
</organism>
<reference evidence="1 2" key="1">
    <citation type="submission" date="2011-11" db="EMBL/GenBank/DDBJ databases">
        <title>The Noncontiguous Finished sequence of Saccharomonospora cyanea NA-134.</title>
        <authorList>
            <consortium name="US DOE Joint Genome Institute"/>
            <person name="Lucas S."/>
            <person name="Han J."/>
            <person name="Lapidus A."/>
            <person name="Cheng J.-F."/>
            <person name="Goodwin L."/>
            <person name="Pitluck S."/>
            <person name="Peters L."/>
            <person name="Ovchinnikova G."/>
            <person name="Lu M."/>
            <person name="Detter J.C."/>
            <person name="Han C."/>
            <person name="Tapia R."/>
            <person name="Land M."/>
            <person name="Hauser L."/>
            <person name="Kyrpides N."/>
            <person name="Ivanova N."/>
            <person name="Pagani I."/>
            <person name="Brambilla E.-M."/>
            <person name="Klenk H.-P."/>
            <person name="Woyke T."/>
        </authorList>
    </citation>
    <scope>NUCLEOTIDE SEQUENCE [LARGE SCALE GENOMIC DNA]</scope>
    <source>
        <strain evidence="1 2">NA-134</strain>
    </source>
</reference>
<dbReference type="EMBL" id="CM001440">
    <property type="protein sequence ID" value="EHR63071.1"/>
    <property type="molecule type" value="Genomic_DNA"/>
</dbReference>
<dbReference type="RefSeq" id="WP_005459166.1">
    <property type="nucleotide sequence ID" value="NZ_CM001440.1"/>
</dbReference>
<keyword evidence="2" id="KW-1185">Reference proteome</keyword>
<evidence type="ECO:0008006" key="3">
    <source>
        <dbReference type="Google" id="ProtNLM"/>
    </source>
</evidence>
<dbReference type="STRING" id="882082.SaccyDRAFT_4253"/>
<name>H5XL39_9PSEU</name>
<protein>
    <recommendedName>
        <fullName evidence="3">Histidine kinase/HSP90-like ATPase domain-containing protein</fullName>
    </recommendedName>
</protein>
<gene>
    <name evidence="1" type="ORF">SaccyDRAFT_4253</name>
</gene>
<accession>H5XL39</accession>